<dbReference type="RefSeq" id="WP_063704264.1">
    <property type="nucleotide sequence ID" value="NZ_LUUB01000079.1"/>
</dbReference>
<accession>A0A176YIZ7</accession>
<evidence type="ECO:0000313" key="4">
    <source>
        <dbReference type="EMBL" id="OAF05865.1"/>
    </source>
</evidence>
<feature type="region of interest" description="Disordered" evidence="1">
    <location>
        <begin position="32"/>
        <end position="71"/>
    </location>
</feature>
<keyword evidence="5" id="KW-1185">Reference proteome</keyword>
<name>A0A176YIZ7_9BRAD</name>
<sequence length="1270" mass="134463">MPARGPSIPLDGCGPGGAQSYDGRLYREAMARDTSPQDQYRDYDRRGGVEAPQEWDEADWDPDQEEAAGDRARRLLSRSGSGFHRFGGGFGSFRRWLAADRWLKRLAVVVGALIVIFVGCFGALWWRLGAGPINLDIATPWLAAAIEDNIGNGNTVEVGGTQIERAGRIRIAVRIRDIIVRDRDRAIVASAPKAEVRLSGTALLMGRLRAESLNLVDAELAIRIAPDGTVTVSAGDTAKPLATGVASKKEAGFPPTFPRNGSAPPPAAVTPDASASPNAPAAAPASNAQSGILAGLDWLDSLSMTGLDGQNLNEIGLKNGNLIVDDQQRGSKWTFENITLNLRRPSHGGVALSLGEEGARPWMLRATIGPVENGVRSVDIRADKVSTSNILLALRVKDLTYNADLPLTGELKGELGRDGVPTYFRGKIAVGEGNIIDTDTPDYPMAIDSAEINVEWDAGRRVLVAPFKIISGANRVTLLAHLEPPNGTTNDWQLGFSGGSILLGGIDNEPPLVFNRIAIGFRFDSDHKRVLLTQADISNGEIGVAGTGAIDYSGEPRLTLGFAGTPMSASALKRMWPTLIVPELREWVIERIERGTLQRIEIGINSPVRNLPRKGPPIPDDGLSVNIVANGVAVRPVDGMPVVHDADLKARVTGRTATVTIGQGIADTPAGRKITISDFTFEVPDMAPKPSPSRSKFRVDGPVPAAAEMLANDRLSDLSATVVDPNTSKGTFSANIQLGMPVKGELTKADTTYAVTADLNGFAADKLVMNQKLEANNLKIVANNQGYQVKGDVKINGQAASLDYRKPAEGDADVRLQATLDDASRARLGFDLSPAVSGSLPIKVSGKIASGPDQTTKLGIEADLTSVKLDNILPGWVKLPGKSGKATFKVVPTAQSTRLEDIVIEGSGASIKGSLEVDQNGDLMNANFPTYAPSDGDKASLKVERGPDGVIRGSMRGDVFDGRGFLKSAISGNSKDDGKSKLKNVDFDIDVKLGAVAGFNGEAMRSVDAKMSKRNGAVKAFTLSGKVGRDTPVAADLRGGRAQGSREVIYLQTNDAGAFLRFTDTYTKAVGGQMVVAMEPPTSEPSTAREGLINVRDFTVKGEAQLERVAAGAPNGTGSGVSFSALRAEFTRQNGALTIRDGVVKGPMIGATIEGSIDYPGNQVCMSGTFVPMYGVNNIFGQIPLFGIFLGGGNNEGLIGVTYEVVGTPAAPVMRVNPISAMAPGLFRKIFEFNTGKQNSPIDELPSQQSNDPPGPSSRQLSNGCNLARR</sequence>
<protein>
    <recommendedName>
        <fullName evidence="3">YhdP central domain-containing protein</fullName>
    </recommendedName>
</protein>
<feature type="compositionally biased region" description="Acidic residues" evidence="1">
    <location>
        <begin position="53"/>
        <end position="67"/>
    </location>
</feature>
<organism evidence="4 5">
    <name type="scientific">Bradyrhizobium centrolobii</name>
    <dbReference type="NCBI Taxonomy" id="1505087"/>
    <lineage>
        <taxon>Bacteria</taxon>
        <taxon>Pseudomonadati</taxon>
        <taxon>Pseudomonadota</taxon>
        <taxon>Alphaproteobacteria</taxon>
        <taxon>Hyphomicrobiales</taxon>
        <taxon>Nitrobacteraceae</taxon>
        <taxon>Bradyrhizobium</taxon>
    </lineage>
</organism>
<dbReference type="GO" id="GO:0005886">
    <property type="term" value="C:plasma membrane"/>
    <property type="evidence" value="ECO:0007669"/>
    <property type="project" value="TreeGrafter"/>
</dbReference>
<dbReference type="AlphaFoldDB" id="A0A176YIZ7"/>
<feature type="region of interest" description="Disordered" evidence="1">
    <location>
        <begin position="245"/>
        <end position="285"/>
    </location>
</feature>
<evidence type="ECO:0000256" key="1">
    <source>
        <dbReference type="SAM" id="MobiDB-lite"/>
    </source>
</evidence>
<dbReference type="PANTHER" id="PTHR30441:SF8">
    <property type="entry name" value="DUF748 DOMAIN-CONTAINING PROTEIN"/>
    <property type="match status" value="1"/>
</dbReference>
<keyword evidence="2" id="KW-0472">Membrane</keyword>
<evidence type="ECO:0000256" key="2">
    <source>
        <dbReference type="SAM" id="Phobius"/>
    </source>
</evidence>
<gene>
    <name evidence="4" type="ORF">AYJ54_01435</name>
</gene>
<feature type="region of interest" description="Disordered" evidence="1">
    <location>
        <begin position="1238"/>
        <end position="1270"/>
    </location>
</feature>
<feature type="transmembrane region" description="Helical" evidence="2">
    <location>
        <begin position="102"/>
        <end position="126"/>
    </location>
</feature>
<dbReference type="InterPro" id="IPR052894">
    <property type="entry name" value="AsmA-related"/>
</dbReference>
<dbReference type="STRING" id="1505087.AYJ54_01435"/>
<evidence type="ECO:0000259" key="3">
    <source>
        <dbReference type="Pfam" id="PF13116"/>
    </source>
</evidence>
<dbReference type="Proteomes" id="UP000076959">
    <property type="component" value="Unassembled WGS sequence"/>
</dbReference>
<dbReference type="PANTHER" id="PTHR30441">
    <property type="entry name" value="DUF748 DOMAIN-CONTAINING PROTEIN"/>
    <property type="match status" value="1"/>
</dbReference>
<dbReference type="Pfam" id="PF13116">
    <property type="entry name" value="YhdP"/>
    <property type="match status" value="1"/>
</dbReference>
<dbReference type="GO" id="GO:0090313">
    <property type="term" value="P:regulation of protein targeting to membrane"/>
    <property type="evidence" value="ECO:0007669"/>
    <property type="project" value="TreeGrafter"/>
</dbReference>
<comment type="caution">
    <text evidence="4">The sequence shown here is derived from an EMBL/GenBank/DDBJ whole genome shotgun (WGS) entry which is preliminary data.</text>
</comment>
<keyword evidence="2" id="KW-1133">Transmembrane helix</keyword>
<reference evidence="4 5" key="1">
    <citation type="submission" date="2016-03" db="EMBL/GenBank/DDBJ databases">
        <title>Draft Genome Sequence of the Strain BR 10245 (Bradyrhizobium sp.) isolated from nodules of Centrolobium paraense.</title>
        <authorList>
            <person name="Simoes-Araujo J.L.Sr."/>
            <person name="Barauna A.C."/>
            <person name="Silva K."/>
            <person name="Zilli J.E."/>
        </authorList>
    </citation>
    <scope>NUCLEOTIDE SEQUENCE [LARGE SCALE GENOMIC DNA]</scope>
    <source>
        <strain evidence="4 5">BR 10245</strain>
    </source>
</reference>
<dbReference type="InterPro" id="IPR025263">
    <property type="entry name" value="YhdP_central"/>
</dbReference>
<proteinExistence type="predicted"/>
<feature type="compositionally biased region" description="Basic and acidic residues" evidence="1">
    <location>
        <begin position="39"/>
        <end position="48"/>
    </location>
</feature>
<dbReference type="EMBL" id="LUUB01000079">
    <property type="protein sequence ID" value="OAF05865.1"/>
    <property type="molecule type" value="Genomic_DNA"/>
</dbReference>
<feature type="compositionally biased region" description="Low complexity" evidence="1">
    <location>
        <begin position="273"/>
        <end position="285"/>
    </location>
</feature>
<keyword evidence="2" id="KW-0812">Transmembrane</keyword>
<feature type="domain" description="YhdP central" evidence="3">
    <location>
        <begin position="525"/>
        <end position="875"/>
    </location>
</feature>
<evidence type="ECO:0000313" key="5">
    <source>
        <dbReference type="Proteomes" id="UP000076959"/>
    </source>
</evidence>